<dbReference type="InterPro" id="IPR052892">
    <property type="entry name" value="NA-targeting_endonuclease"/>
</dbReference>
<dbReference type="PANTHER" id="PTHR33877">
    <property type="entry name" value="SLL1193 PROTEIN"/>
    <property type="match status" value="1"/>
</dbReference>
<dbReference type="Pfam" id="PF14279">
    <property type="entry name" value="HNH_5"/>
    <property type="match status" value="1"/>
</dbReference>
<dbReference type="PANTHER" id="PTHR33877:SF2">
    <property type="entry name" value="OS07G0170200 PROTEIN"/>
    <property type="match status" value="1"/>
</dbReference>
<accession>A0A5Q2RN89</accession>
<keyword evidence="2" id="KW-0540">Nuclease</keyword>
<dbReference type="InterPro" id="IPR029471">
    <property type="entry name" value="HNH_5"/>
</dbReference>
<sequence length="169" mass="18575">MGRALVLNASFEPLGVVAARRAVVLVLADKADLLHGSGAVVRSERMSLPVPSVIRLRHYVHVPYPRHTALTRRAVFHRDAHLCQYCGSAAESIDHVVPRSRGGAHVWENVVAACRRCNSSKGDRLLSETAMRLARHPVAPRPLTWALVAAPDAPDHWQPYLDPARLQPA</sequence>
<keyword evidence="2" id="KW-0255">Endonuclease</keyword>
<feature type="domain" description="HNH nuclease" evidence="1">
    <location>
        <begin position="70"/>
        <end position="119"/>
    </location>
</feature>
<organism evidence="2 3">
    <name type="scientific">Actinomarinicola tropica</name>
    <dbReference type="NCBI Taxonomy" id="2789776"/>
    <lineage>
        <taxon>Bacteria</taxon>
        <taxon>Bacillati</taxon>
        <taxon>Actinomycetota</taxon>
        <taxon>Acidimicrobiia</taxon>
        <taxon>Acidimicrobiales</taxon>
        <taxon>Iamiaceae</taxon>
        <taxon>Actinomarinicola</taxon>
    </lineage>
</organism>
<dbReference type="InterPro" id="IPR003615">
    <property type="entry name" value="HNH_nuc"/>
</dbReference>
<dbReference type="Proteomes" id="UP000334019">
    <property type="component" value="Chromosome"/>
</dbReference>
<dbReference type="SMART" id="SM00507">
    <property type="entry name" value="HNHc"/>
    <property type="match status" value="1"/>
</dbReference>
<dbReference type="Gene3D" id="1.10.30.50">
    <property type="match status" value="1"/>
</dbReference>
<protein>
    <submittedName>
        <fullName evidence="2">HNH endonuclease</fullName>
    </submittedName>
</protein>
<evidence type="ECO:0000259" key="1">
    <source>
        <dbReference type="SMART" id="SM00507"/>
    </source>
</evidence>
<gene>
    <name evidence="2" type="ORF">GH723_10875</name>
</gene>
<dbReference type="RefSeq" id="WP_153759664.1">
    <property type="nucleotide sequence ID" value="NZ_CP045851.1"/>
</dbReference>
<dbReference type="KEGG" id="atq:GH723_10875"/>
<proteinExistence type="predicted"/>
<dbReference type="CDD" id="cd00085">
    <property type="entry name" value="HNHc"/>
    <property type="match status" value="1"/>
</dbReference>
<keyword evidence="2" id="KW-0378">Hydrolase</keyword>
<evidence type="ECO:0000313" key="2">
    <source>
        <dbReference type="EMBL" id="QGG95557.1"/>
    </source>
</evidence>
<evidence type="ECO:0000313" key="3">
    <source>
        <dbReference type="Proteomes" id="UP000334019"/>
    </source>
</evidence>
<reference evidence="2 3" key="1">
    <citation type="submission" date="2019-11" db="EMBL/GenBank/DDBJ databases">
        <authorList>
            <person name="He Y."/>
        </authorList>
    </citation>
    <scope>NUCLEOTIDE SEQUENCE [LARGE SCALE GENOMIC DNA]</scope>
    <source>
        <strain evidence="2 3">SCSIO 58843</strain>
    </source>
</reference>
<dbReference type="GO" id="GO:0004519">
    <property type="term" value="F:endonuclease activity"/>
    <property type="evidence" value="ECO:0007669"/>
    <property type="project" value="UniProtKB-KW"/>
</dbReference>
<dbReference type="AlphaFoldDB" id="A0A5Q2RN89"/>
<dbReference type="EMBL" id="CP045851">
    <property type="protein sequence ID" value="QGG95557.1"/>
    <property type="molecule type" value="Genomic_DNA"/>
</dbReference>
<name>A0A5Q2RN89_9ACTN</name>
<keyword evidence="3" id="KW-1185">Reference proteome</keyword>